<keyword evidence="6" id="KW-1185">Reference proteome</keyword>
<dbReference type="PANTHER" id="PTHR16295">
    <property type="entry name" value="TRAF-TYPE ZINC FINGER PROTEIN-RELATED"/>
    <property type="match status" value="1"/>
</dbReference>
<evidence type="ECO:0000256" key="3">
    <source>
        <dbReference type="ARBA" id="ARBA00022833"/>
    </source>
</evidence>
<dbReference type="Gene3D" id="3.30.40.10">
    <property type="entry name" value="Zinc/RING finger domain, C3HC4 (zinc finger)"/>
    <property type="match status" value="2"/>
</dbReference>
<reference evidence="5" key="1">
    <citation type="submission" date="2023-03" db="EMBL/GenBank/DDBJ databases">
        <title>Chromosome-level genomes of two armyworms, Mythimna separata and Mythimna loreyi, provide insights into the biosynthesis and reception of sex pheromones.</title>
        <authorList>
            <person name="Zhao H."/>
        </authorList>
    </citation>
    <scope>NUCLEOTIDE SEQUENCE</scope>
    <source>
        <strain evidence="5">BeijingLab</strain>
        <tissue evidence="5">Pupa</tissue>
    </source>
</reference>
<dbReference type="InterPro" id="IPR051986">
    <property type="entry name" value="Innate_Immune_Apopt_Reg"/>
</dbReference>
<evidence type="ECO:0000256" key="1">
    <source>
        <dbReference type="ARBA" id="ARBA00022723"/>
    </source>
</evidence>
<protein>
    <recommendedName>
        <fullName evidence="4">C2H2-type domain-containing protein</fullName>
    </recommendedName>
</protein>
<dbReference type="GO" id="GO:0008270">
    <property type="term" value="F:zinc ion binding"/>
    <property type="evidence" value="ECO:0007669"/>
    <property type="project" value="UniProtKB-KW"/>
</dbReference>
<dbReference type="InterPro" id="IPR013087">
    <property type="entry name" value="Znf_C2H2_type"/>
</dbReference>
<feature type="domain" description="C2H2-type" evidence="4">
    <location>
        <begin position="127"/>
        <end position="149"/>
    </location>
</feature>
<organism evidence="5 6">
    <name type="scientific">Mythimna separata</name>
    <name type="common">Oriental armyworm</name>
    <name type="synonym">Pseudaletia separata</name>
    <dbReference type="NCBI Taxonomy" id="271217"/>
    <lineage>
        <taxon>Eukaryota</taxon>
        <taxon>Metazoa</taxon>
        <taxon>Ecdysozoa</taxon>
        <taxon>Arthropoda</taxon>
        <taxon>Hexapoda</taxon>
        <taxon>Insecta</taxon>
        <taxon>Pterygota</taxon>
        <taxon>Neoptera</taxon>
        <taxon>Endopterygota</taxon>
        <taxon>Lepidoptera</taxon>
        <taxon>Glossata</taxon>
        <taxon>Ditrysia</taxon>
        <taxon>Noctuoidea</taxon>
        <taxon>Noctuidae</taxon>
        <taxon>Noctuinae</taxon>
        <taxon>Hadenini</taxon>
        <taxon>Mythimna</taxon>
    </lineage>
</organism>
<evidence type="ECO:0000256" key="2">
    <source>
        <dbReference type="ARBA" id="ARBA00022771"/>
    </source>
</evidence>
<gene>
    <name evidence="5" type="ORF">PYW07_008505</name>
</gene>
<feature type="domain" description="C2H2-type" evidence="4">
    <location>
        <begin position="174"/>
        <end position="196"/>
    </location>
</feature>
<dbReference type="InterPro" id="IPR013083">
    <property type="entry name" value="Znf_RING/FYVE/PHD"/>
</dbReference>
<dbReference type="PANTHER" id="PTHR16295:SF10">
    <property type="entry name" value="EXPRESSED PROTEIN"/>
    <property type="match status" value="1"/>
</dbReference>
<accession>A0AAD7YD70</accession>
<feature type="domain" description="C2H2-type" evidence="4">
    <location>
        <begin position="33"/>
        <end position="55"/>
    </location>
</feature>
<dbReference type="EMBL" id="JARGEI010000022">
    <property type="protein sequence ID" value="KAJ8711263.1"/>
    <property type="molecule type" value="Genomic_DNA"/>
</dbReference>
<keyword evidence="2" id="KW-0863">Zinc-finger</keyword>
<name>A0AAD7YD70_MYTSE</name>
<evidence type="ECO:0000313" key="6">
    <source>
        <dbReference type="Proteomes" id="UP001231518"/>
    </source>
</evidence>
<evidence type="ECO:0000313" key="5">
    <source>
        <dbReference type="EMBL" id="KAJ8711263.1"/>
    </source>
</evidence>
<feature type="domain" description="C2H2-type" evidence="4">
    <location>
        <begin position="199"/>
        <end position="223"/>
    </location>
</feature>
<dbReference type="GO" id="GO:0045824">
    <property type="term" value="P:negative regulation of innate immune response"/>
    <property type="evidence" value="ECO:0007669"/>
    <property type="project" value="TreeGrafter"/>
</dbReference>
<dbReference type="Pfam" id="PF21366">
    <property type="entry name" value="TRAFD1-XIAF1_ZnF"/>
    <property type="match status" value="1"/>
</dbReference>
<keyword evidence="1" id="KW-0479">Metal-binding</keyword>
<comment type="caution">
    <text evidence="5">The sequence shown here is derived from an EMBL/GenBank/DDBJ whole genome shotgun (WGS) entry which is preliminary data.</text>
</comment>
<dbReference type="InterPro" id="IPR049439">
    <property type="entry name" value="TRAFD1-XIAF1_Znf"/>
</dbReference>
<dbReference type="GO" id="GO:0005739">
    <property type="term" value="C:mitochondrion"/>
    <property type="evidence" value="ECO:0007669"/>
    <property type="project" value="TreeGrafter"/>
</dbReference>
<sequence>MEEVETKLCENCKREIPTVNFTIHSVHCARNIRVCPVCKEPVLYAELKEHHEKLHKLRNKREIPTVNFTIHSVHCARNIRVCPVCKEPVLYAELKEHHEKLHKLRNKREIPTVNFTIHSVHCARNIRVCPVCKEPVLYAELKEHHEKLHKLRNKREIPTVNFTIHSVHCARNIRVCPVCKEPVLYAELKEHHEKLHKLQPCKKCGESVCGTDLEDHIRDSCGHTIRSCRYCELELPRRDLPAHENYCGVRTEQCPECREWVMIKYRQLHLDSNHGFIRLDDGKHSHTPAAS</sequence>
<keyword evidence="3" id="KW-0862">Zinc</keyword>
<dbReference type="AlphaFoldDB" id="A0AAD7YD70"/>
<evidence type="ECO:0000259" key="4">
    <source>
        <dbReference type="SMART" id="SM00355"/>
    </source>
</evidence>
<feature type="domain" description="C2H2-type" evidence="4">
    <location>
        <begin position="80"/>
        <end position="102"/>
    </location>
</feature>
<dbReference type="SMART" id="SM00355">
    <property type="entry name" value="ZnF_C2H2"/>
    <property type="match status" value="5"/>
</dbReference>
<proteinExistence type="predicted"/>
<dbReference type="Proteomes" id="UP001231518">
    <property type="component" value="Chromosome 21"/>
</dbReference>